<dbReference type="NCBIfam" id="TIGR00426">
    <property type="entry name" value="competence protein ComEA helix-hairpin-helix repeat region"/>
    <property type="match status" value="1"/>
</dbReference>
<dbReference type="SMART" id="SM00278">
    <property type="entry name" value="HhH1"/>
    <property type="match status" value="2"/>
</dbReference>
<dbReference type="GO" id="GO:0006281">
    <property type="term" value="P:DNA repair"/>
    <property type="evidence" value="ECO:0007669"/>
    <property type="project" value="InterPro"/>
</dbReference>
<evidence type="ECO:0000256" key="1">
    <source>
        <dbReference type="SAM" id="MobiDB-lite"/>
    </source>
</evidence>
<evidence type="ECO:0000256" key="2">
    <source>
        <dbReference type="SAM" id="Phobius"/>
    </source>
</evidence>
<dbReference type="Pfam" id="PF10531">
    <property type="entry name" value="SLBB"/>
    <property type="match status" value="1"/>
</dbReference>
<dbReference type="SUPFAM" id="SSF47781">
    <property type="entry name" value="RuvA domain 2-like"/>
    <property type="match status" value="1"/>
</dbReference>
<dbReference type="GO" id="GO:0015628">
    <property type="term" value="P:protein secretion by the type II secretion system"/>
    <property type="evidence" value="ECO:0007669"/>
    <property type="project" value="TreeGrafter"/>
</dbReference>
<feature type="transmembrane region" description="Helical" evidence="2">
    <location>
        <begin position="38"/>
        <end position="60"/>
    </location>
</feature>
<dbReference type="AlphaFoldDB" id="A0A3S4T879"/>
<accession>A0A3S4T879</accession>
<dbReference type="InterPro" id="IPR004509">
    <property type="entry name" value="Competence_ComEA_HhH"/>
</dbReference>
<dbReference type="Gene3D" id="3.10.560.10">
    <property type="entry name" value="Outer membrane lipoprotein wza domain like"/>
    <property type="match status" value="1"/>
</dbReference>
<keyword evidence="5" id="KW-1185">Reference proteome</keyword>
<gene>
    <name evidence="4" type="primary">comEA</name>
    <name evidence="4" type="ORF">NCTC11636_00169</name>
</gene>
<sequence length="265" mass="26101">MGGRRVAGGPGRRSLDELVRLACSTDPSQPLTRPRRAAVAPMAAVGAGLLLIVAAVALALRAVVLSPGPAPQPPTTSSEASPAPGVHAQGTDPGVVDPAAQPTAGPAAPASGPPSTGTVVVHVAGAVAAPGVVTLPAGSRVADALAQAGGATPEADTDQLNLARVLTDGEQVRVPRQGEDASTWATASTQAAAPPAPAPSQAGLVNINTAPASELETLPGIGPALAARIVEHREANGPFSSVEEITDVPGIGQTRMEALREAVTL</sequence>
<dbReference type="RefSeq" id="WP_232009812.1">
    <property type="nucleotide sequence ID" value="NZ_LR134350.1"/>
</dbReference>
<feature type="domain" description="Helix-hairpin-helix DNA-binding motif class 1" evidence="3">
    <location>
        <begin position="213"/>
        <end position="232"/>
    </location>
</feature>
<evidence type="ECO:0000313" key="4">
    <source>
        <dbReference type="EMBL" id="VEG25702.1"/>
    </source>
</evidence>
<dbReference type="InterPro" id="IPR003583">
    <property type="entry name" value="Hlx-hairpin-Hlx_DNA-bd_motif"/>
</dbReference>
<organism evidence="4 5">
    <name type="scientific">Actinomyces howellii</name>
    <dbReference type="NCBI Taxonomy" id="52771"/>
    <lineage>
        <taxon>Bacteria</taxon>
        <taxon>Bacillati</taxon>
        <taxon>Actinomycetota</taxon>
        <taxon>Actinomycetes</taxon>
        <taxon>Actinomycetales</taxon>
        <taxon>Actinomycetaceae</taxon>
        <taxon>Actinomyces</taxon>
    </lineage>
</organism>
<dbReference type="Gene3D" id="1.10.150.320">
    <property type="entry name" value="Photosystem II 12 kDa extrinsic protein"/>
    <property type="match status" value="1"/>
</dbReference>
<name>A0A3S4T879_9ACTO</name>
<dbReference type="GO" id="GO:0003677">
    <property type="term" value="F:DNA binding"/>
    <property type="evidence" value="ECO:0007669"/>
    <property type="project" value="InterPro"/>
</dbReference>
<dbReference type="InterPro" id="IPR019554">
    <property type="entry name" value="Soluble_ligand-bd"/>
</dbReference>
<protein>
    <submittedName>
        <fullName evidence="4">ComE operon protein 1</fullName>
    </submittedName>
</protein>
<dbReference type="PANTHER" id="PTHR21180:SF32">
    <property type="entry name" value="ENDONUCLEASE_EXONUCLEASE_PHOSPHATASE FAMILY DOMAIN-CONTAINING PROTEIN 1"/>
    <property type="match status" value="1"/>
</dbReference>
<feature type="compositionally biased region" description="Low complexity" evidence="1">
    <location>
        <begin position="98"/>
        <end position="115"/>
    </location>
</feature>
<feature type="domain" description="Helix-hairpin-helix DNA-binding motif class 1" evidence="3">
    <location>
        <begin position="243"/>
        <end position="262"/>
    </location>
</feature>
<dbReference type="Pfam" id="PF12836">
    <property type="entry name" value="HHH_3"/>
    <property type="match status" value="1"/>
</dbReference>
<evidence type="ECO:0000259" key="3">
    <source>
        <dbReference type="SMART" id="SM00278"/>
    </source>
</evidence>
<keyword evidence="2" id="KW-1133">Transmembrane helix</keyword>
<proteinExistence type="predicted"/>
<keyword evidence="2" id="KW-0812">Transmembrane</keyword>
<dbReference type="Proteomes" id="UP000266895">
    <property type="component" value="Chromosome"/>
</dbReference>
<feature type="region of interest" description="Disordered" evidence="1">
    <location>
        <begin position="68"/>
        <end position="115"/>
    </location>
</feature>
<evidence type="ECO:0000313" key="5">
    <source>
        <dbReference type="Proteomes" id="UP000266895"/>
    </source>
</evidence>
<dbReference type="GO" id="GO:0015627">
    <property type="term" value="C:type II protein secretion system complex"/>
    <property type="evidence" value="ECO:0007669"/>
    <property type="project" value="TreeGrafter"/>
</dbReference>
<dbReference type="InterPro" id="IPR051675">
    <property type="entry name" value="Endo/Exo/Phosphatase_dom_1"/>
</dbReference>
<keyword evidence="2" id="KW-0472">Membrane</keyword>
<reference evidence="4 5" key="1">
    <citation type="submission" date="2018-12" db="EMBL/GenBank/DDBJ databases">
        <authorList>
            <consortium name="Pathogen Informatics"/>
        </authorList>
    </citation>
    <scope>NUCLEOTIDE SEQUENCE [LARGE SCALE GENOMIC DNA]</scope>
    <source>
        <strain evidence="4 5">NCTC11636</strain>
    </source>
</reference>
<feature type="compositionally biased region" description="Low complexity" evidence="1">
    <location>
        <begin position="75"/>
        <end position="84"/>
    </location>
</feature>
<dbReference type="PANTHER" id="PTHR21180">
    <property type="entry name" value="ENDONUCLEASE/EXONUCLEASE/PHOSPHATASE FAMILY DOMAIN-CONTAINING PROTEIN 1"/>
    <property type="match status" value="1"/>
</dbReference>
<dbReference type="EMBL" id="LR134350">
    <property type="protein sequence ID" value="VEG25702.1"/>
    <property type="molecule type" value="Genomic_DNA"/>
</dbReference>
<dbReference type="KEGG" id="ahw:NCTC11636_00169"/>
<dbReference type="InterPro" id="IPR010994">
    <property type="entry name" value="RuvA_2-like"/>
</dbReference>